<dbReference type="AlphaFoldDB" id="A0A564G6H1"/>
<evidence type="ECO:0000313" key="1">
    <source>
        <dbReference type="EMBL" id="GJD58369.1"/>
    </source>
</evidence>
<reference evidence="1" key="2">
    <citation type="journal article" date="2021" name="Front. Microbiol.">
        <title>Comprehensive Comparative Genomics and Phenotyping of Methylobacterium Species.</title>
        <authorList>
            <person name="Alessa O."/>
            <person name="Ogura Y."/>
            <person name="Fujitani Y."/>
            <person name="Takami H."/>
            <person name="Hayashi T."/>
            <person name="Sahin N."/>
            <person name="Tani A."/>
        </authorList>
    </citation>
    <scope>NUCLEOTIDE SEQUENCE</scope>
    <source>
        <strain evidence="1">DSM 22415</strain>
    </source>
</reference>
<evidence type="ECO:0000313" key="4">
    <source>
        <dbReference type="Proteomes" id="UP001055303"/>
    </source>
</evidence>
<name>A0A564G6H1_9HYPH</name>
<reference evidence="1" key="3">
    <citation type="submission" date="2021-08" db="EMBL/GenBank/DDBJ databases">
        <authorList>
            <person name="Tani A."/>
            <person name="Ola A."/>
            <person name="Ogura Y."/>
            <person name="Katsura K."/>
            <person name="Hayashi T."/>
        </authorList>
    </citation>
    <scope>NUCLEOTIDE SEQUENCE</scope>
    <source>
        <strain evidence="1">DSM 22415</strain>
    </source>
</reference>
<proteinExistence type="predicted"/>
<sequence>MTVTTRRDTLATLAGFIAVPVASATALSRPSPGSDYEARFLALVPWLARVVPEAEALAERVHALYRASEEHAGDHPGWERPVQARAWAARCNTERERNGYREAWAAMSAAVSPIDVAVEPFMQKRMRTLSAVLWKARLASLIGSFEEEAVGDVAALAREGTLCA</sequence>
<dbReference type="EMBL" id="CABFVH010000063">
    <property type="protein sequence ID" value="VUF15626.1"/>
    <property type="molecule type" value="Genomic_DNA"/>
</dbReference>
<accession>A0A564G6H1</accession>
<reference evidence="2 3" key="1">
    <citation type="submission" date="2019-06" db="EMBL/GenBank/DDBJ databases">
        <authorList>
            <person name="Rodrigo-Torres L."/>
            <person name="Arahal R. D."/>
            <person name="Lucena T."/>
        </authorList>
    </citation>
    <scope>NUCLEOTIDE SEQUENCE [LARGE SCALE GENOMIC DNA]</scope>
    <source>
        <strain evidence="2 3">SW08-7</strain>
    </source>
</reference>
<evidence type="ECO:0000313" key="3">
    <source>
        <dbReference type="Proteomes" id="UP000401717"/>
    </source>
</evidence>
<dbReference type="Proteomes" id="UP000401717">
    <property type="component" value="Unassembled WGS sequence"/>
</dbReference>
<dbReference type="RefSeq" id="WP_144768378.1">
    <property type="nucleotide sequence ID" value="NZ_BPQI01000144.1"/>
</dbReference>
<evidence type="ECO:0000313" key="2">
    <source>
        <dbReference type="EMBL" id="VUF15626.1"/>
    </source>
</evidence>
<keyword evidence="4" id="KW-1185">Reference proteome</keyword>
<gene>
    <name evidence="1" type="ORF">IFDJLNFL_4288</name>
    <name evidence="2" type="ORF">MTDSW087_05370</name>
</gene>
<dbReference type="EMBL" id="BPQI01000144">
    <property type="protein sequence ID" value="GJD58369.1"/>
    <property type="molecule type" value="Genomic_DNA"/>
</dbReference>
<protein>
    <submittedName>
        <fullName evidence="2">Uncharacterized protein</fullName>
    </submittedName>
</protein>
<dbReference type="Proteomes" id="UP001055303">
    <property type="component" value="Unassembled WGS sequence"/>
</dbReference>
<organism evidence="2 3">
    <name type="scientific">Methylobacterium dankookense</name>
    <dbReference type="NCBI Taxonomy" id="560405"/>
    <lineage>
        <taxon>Bacteria</taxon>
        <taxon>Pseudomonadati</taxon>
        <taxon>Pseudomonadota</taxon>
        <taxon>Alphaproteobacteria</taxon>
        <taxon>Hyphomicrobiales</taxon>
        <taxon>Methylobacteriaceae</taxon>
        <taxon>Methylobacterium</taxon>
    </lineage>
</organism>